<dbReference type="PROSITE" id="PS00018">
    <property type="entry name" value="EF_HAND_1"/>
    <property type="match status" value="1"/>
</dbReference>
<evidence type="ECO:0000256" key="4">
    <source>
        <dbReference type="SAM" id="SignalP"/>
    </source>
</evidence>
<keyword evidence="3" id="KW-0106">Calcium</keyword>
<dbReference type="PANTHER" id="PTHR23104:SF1">
    <property type="entry name" value="EF-HAND DOMAIN-CONTAINING PROTEIN"/>
    <property type="match status" value="1"/>
</dbReference>
<dbReference type="InterPro" id="IPR011992">
    <property type="entry name" value="EF-hand-dom_pair"/>
</dbReference>
<feature type="chain" id="PRO_5043351750" description="Multiple coagulation factor deficiency protein 2" evidence="4">
    <location>
        <begin position="24"/>
        <end position="156"/>
    </location>
</feature>
<evidence type="ECO:0000256" key="1">
    <source>
        <dbReference type="ARBA" id="ARBA00022729"/>
    </source>
</evidence>
<gene>
    <name evidence="5" type="ORF">PYX00_009248</name>
</gene>
<name>A0AAW2HAT3_9NEOP</name>
<evidence type="ECO:0000256" key="3">
    <source>
        <dbReference type="ARBA" id="ARBA00022837"/>
    </source>
</evidence>
<protein>
    <recommendedName>
        <fullName evidence="6">Multiple coagulation factor deficiency protein 2</fullName>
    </recommendedName>
</protein>
<dbReference type="PANTHER" id="PTHR23104">
    <property type="entry name" value="MULTIPLE COAGULATION FACTOR DEFICIENCY PROTEIN 2 NEURAL STEM CELL DERIVED NEURONAL SURVIVAL PROTEIN"/>
    <property type="match status" value="1"/>
</dbReference>
<dbReference type="EMBL" id="JARGDH010000005">
    <property type="protein sequence ID" value="KAL0266800.1"/>
    <property type="molecule type" value="Genomic_DNA"/>
</dbReference>
<dbReference type="SUPFAM" id="SSF47473">
    <property type="entry name" value="EF-hand"/>
    <property type="match status" value="1"/>
</dbReference>
<evidence type="ECO:0000256" key="2">
    <source>
        <dbReference type="ARBA" id="ARBA00022737"/>
    </source>
</evidence>
<reference evidence="5" key="1">
    <citation type="journal article" date="2024" name="Gigascience">
        <title>Chromosome-level genome of the poultry shaft louse Menopon gallinae provides insight into the host-switching and adaptive evolution of parasitic lice.</title>
        <authorList>
            <person name="Xu Y."/>
            <person name="Ma L."/>
            <person name="Liu S."/>
            <person name="Liang Y."/>
            <person name="Liu Q."/>
            <person name="He Z."/>
            <person name="Tian L."/>
            <person name="Duan Y."/>
            <person name="Cai W."/>
            <person name="Li H."/>
            <person name="Song F."/>
        </authorList>
    </citation>
    <scope>NUCLEOTIDE SEQUENCE</scope>
    <source>
        <strain evidence="5">Cailab_2023a</strain>
    </source>
</reference>
<dbReference type="Gene3D" id="1.10.238.10">
    <property type="entry name" value="EF-hand"/>
    <property type="match status" value="1"/>
</dbReference>
<proteinExistence type="predicted"/>
<comment type="caution">
    <text evidence="5">The sequence shown here is derived from an EMBL/GenBank/DDBJ whole genome shotgun (WGS) entry which is preliminary data.</text>
</comment>
<keyword evidence="1 4" id="KW-0732">Signal</keyword>
<keyword evidence="2" id="KW-0677">Repeat</keyword>
<evidence type="ECO:0008006" key="6">
    <source>
        <dbReference type="Google" id="ProtNLM"/>
    </source>
</evidence>
<dbReference type="AlphaFoldDB" id="A0AAW2HAT3"/>
<dbReference type="InterPro" id="IPR052110">
    <property type="entry name" value="MCFD2-like"/>
</dbReference>
<accession>A0AAW2HAT3</accession>
<dbReference type="InterPro" id="IPR018247">
    <property type="entry name" value="EF_Hand_1_Ca_BS"/>
</dbReference>
<sequence length="156" mass="17968">MFVQLKITESCLLLAFFAASVAGYGPHHPRGAHAHYKPQAGSNPMKDARFIQDEVHIKEDLSNIIPNTDTQRMSPAELEFHYFKIHDYDNNTKLDGLEILQAIRHTLHEEDGETAGKEMQHFIDLIDRVLEEDDLDRDGYLSYVEYVIGREREKKG</sequence>
<evidence type="ECO:0000313" key="5">
    <source>
        <dbReference type="EMBL" id="KAL0266800.1"/>
    </source>
</evidence>
<organism evidence="5">
    <name type="scientific">Menopon gallinae</name>
    <name type="common">poultry shaft louse</name>
    <dbReference type="NCBI Taxonomy" id="328185"/>
    <lineage>
        <taxon>Eukaryota</taxon>
        <taxon>Metazoa</taxon>
        <taxon>Ecdysozoa</taxon>
        <taxon>Arthropoda</taxon>
        <taxon>Hexapoda</taxon>
        <taxon>Insecta</taxon>
        <taxon>Pterygota</taxon>
        <taxon>Neoptera</taxon>
        <taxon>Paraneoptera</taxon>
        <taxon>Psocodea</taxon>
        <taxon>Troctomorpha</taxon>
        <taxon>Phthiraptera</taxon>
        <taxon>Amblycera</taxon>
        <taxon>Menoponidae</taxon>
        <taxon>Menopon</taxon>
    </lineage>
</organism>
<feature type="signal peptide" evidence="4">
    <location>
        <begin position="1"/>
        <end position="23"/>
    </location>
</feature>